<evidence type="ECO:0000313" key="1">
    <source>
        <dbReference type="EMBL" id="KAF5325069.1"/>
    </source>
</evidence>
<sequence>MPPSAALDFHSPPSGPSTAHRVIIAQPYDRKRRHVGKLKFELQPPTQGHPGDEG</sequence>
<evidence type="ECO:0000313" key="2">
    <source>
        <dbReference type="Proteomes" id="UP000567179"/>
    </source>
</evidence>
<accession>A0A8H5BKH4</accession>
<dbReference type="EMBL" id="JAACJJ010000015">
    <property type="protein sequence ID" value="KAF5325069.1"/>
    <property type="molecule type" value="Genomic_DNA"/>
</dbReference>
<reference evidence="1 2" key="1">
    <citation type="journal article" date="2020" name="ISME J.">
        <title>Uncovering the hidden diversity of litter-decomposition mechanisms in mushroom-forming fungi.</title>
        <authorList>
            <person name="Floudas D."/>
            <person name="Bentzer J."/>
            <person name="Ahren D."/>
            <person name="Johansson T."/>
            <person name="Persson P."/>
            <person name="Tunlid A."/>
        </authorList>
    </citation>
    <scope>NUCLEOTIDE SEQUENCE [LARGE SCALE GENOMIC DNA]</scope>
    <source>
        <strain evidence="1 2">CBS 101986</strain>
    </source>
</reference>
<organism evidence="1 2">
    <name type="scientific">Psilocybe cf. subviscida</name>
    <dbReference type="NCBI Taxonomy" id="2480587"/>
    <lineage>
        <taxon>Eukaryota</taxon>
        <taxon>Fungi</taxon>
        <taxon>Dikarya</taxon>
        <taxon>Basidiomycota</taxon>
        <taxon>Agaricomycotina</taxon>
        <taxon>Agaricomycetes</taxon>
        <taxon>Agaricomycetidae</taxon>
        <taxon>Agaricales</taxon>
        <taxon>Agaricineae</taxon>
        <taxon>Strophariaceae</taxon>
        <taxon>Psilocybe</taxon>
    </lineage>
</organism>
<name>A0A8H5BKH4_9AGAR</name>
<gene>
    <name evidence="1" type="ORF">D9619_009891</name>
</gene>
<dbReference type="AlphaFoldDB" id="A0A8H5BKH4"/>
<keyword evidence="2" id="KW-1185">Reference proteome</keyword>
<comment type="caution">
    <text evidence="1">The sequence shown here is derived from an EMBL/GenBank/DDBJ whole genome shotgun (WGS) entry which is preliminary data.</text>
</comment>
<proteinExistence type="predicted"/>
<protein>
    <submittedName>
        <fullName evidence="1">Uncharacterized protein</fullName>
    </submittedName>
</protein>
<dbReference type="Proteomes" id="UP000567179">
    <property type="component" value="Unassembled WGS sequence"/>
</dbReference>